<reference evidence="3" key="1">
    <citation type="submission" date="2018-12" db="EMBL/GenBank/DDBJ databases">
        <title>Bacillus chawlae sp. nov., Bacillus glennii sp. nov., and Bacillus saganii sp. nov. Isolated from the Vehicle Assembly Building at Kennedy Space Center where the Viking Spacecraft were Assembled.</title>
        <authorList>
            <person name="Seuylemezian A."/>
            <person name="Vaishampayan P."/>
        </authorList>
    </citation>
    <scope>NUCLEOTIDE SEQUENCE [LARGE SCALE GENOMIC DNA]</scope>
    <source>
        <strain evidence="3">DSM 13966</strain>
    </source>
</reference>
<gene>
    <name evidence="2" type="ORF">EJA10_12535</name>
</gene>
<evidence type="ECO:0000259" key="1">
    <source>
        <dbReference type="PROSITE" id="PS50965"/>
    </source>
</evidence>
<dbReference type="Pfam" id="PF08378">
    <property type="entry name" value="NERD"/>
    <property type="match status" value="1"/>
</dbReference>
<protein>
    <recommendedName>
        <fullName evidence="1">NERD domain-containing protein</fullName>
    </recommendedName>
</protein>
<dbReference type="Proteomes" id="UP000279911">
    <property type="component" value="Unassembled WGS sequence"/>
</dbReference>
<dbReference type="InterPro" id="IPR011528">
    <property type="entry name" value="NERD"/>
</dbReference>
<dbReference type="OrthoDB" id="569879at2"/>
<sequence>MDIRRGGKLLIIKNRSIPKEIRVYEAIVRRFPANHPRKAEFENKLSRKRAGYKGEKELDYHISQIDHYNLTILHDLRIPYNGTHFQIDSLLLSNSLIIPIDSKYYAGTLEFYPEFNQMIQYLNGFEKAYLDPILQAKTQARQLQAFLKSQQFSPPPFEPLVAITYSQALIKNPTQNKEVSQRVFKTPGIFYKLSPYLEKYQKEILTDQDVKKIARLLMRKNTPYLPDLKAMNPPFDELQTGVECPSCHTLGMERIHGVWGCRKCGHLSKDAHINALKDYYLIYGPSITNKQFRDFLQLSSIHQAKRLLLSMDLDSSGTKKGRVYKPGKNFDLWS</sequence>
<accession>A0A427TQJ1</accession>
<dbReference type="AlphaFoldDB" id="A0A427TQJ1"/>
<organism evidence="2 3">
    <name type="scientific">Mesobacillus subterraneus</name>
    <dbReference type="NCBI Taxonomy" id="285983"/>
    <lineage>
        <taxon>Bacteria</taxon>
        <taxon>Bacillati</taxon>
        <taxon>Bacillota</taxon>
        <taxon>Bacilli</taxon>
        <taxon>Bacillales</taxon>
        <taxon>Bacillaceae</taxon>
        <taxon>Mesobacillus</taxon>
    </lineage>
</organism>
<proteinExistence type="predicted"/>
<feature type="domain" description="NERD" evidence="1">
    <location>
        <begin position="50"/>
        <end position="166"/>
    </location>
</feature>
<comment type="caution">
    <text evidence="2">The sequence shown here is derived from an EMBL/GenBank/DDBJ whole genome shotgun (WGS) entry which is preliminary data.</text>
</comment>
<evidence type="ECO:0000313" key="3">
    <source>
        <dbReference type="Proteomes" id="UP000279911"/>
    </source>
</evidence>
<evidence type="ECO:0000313" key="2">
    <source>
        <dbReference type="EMBL" id="RSD26694.1"/>
    </source>
</evidence>
<name>A0A427TQJ1_9BACI</name>
<dbReference type="STRING" id="285983.UB32_06945"/>
<dbReference type="PROSITE" id="PS50965">
    <property type="entry name" value="NERD"/>
    <property type="match status" value="1"/>
</dbReference>
<dbReference type="EMBL" id="RSFW01000014">
    <property type="protein sequence ID" value="RSD26694.1"/>
    <property type="molecule type" value="Genomic_DNA"/>
</dbReference>